<organism evidence="11">
    <name type="scientific">Babesia bovis</name>
    <dbReference type="NCBI Taxonomy" id="5865"/>
    <lineage>
        <taxon>Eukaryota</taxon>
        <taxon>Sar</taxon>
        <taxon>Alveolata</taxon>
        <taxon>Apicomplexa</taxon>
        <taxon>Aconoidasida</taxon>
        <taxon>Piroplasmida</taxon>
        <taxon>Babesiidae</taxon>
        <taxon>Babesia</taxon>
    </lineage>
</organism>
<dbReference type="Gene3D" id="3.30.950.10">
    <property type="entry name" value="Methyltransferase, Cobalt-precorrin-4 Transmethylase, Domain 2"/>
    <property type="match status" value="1"/>
</dbReference>
<dbReference type="GO" id="GO:0141133">
    <property type="term" value="F:diphthine methyl ester synthase activity"/>
    <property type="evidence" value="ECO:0007669"/>
    <property type="project" value="UniProtKB-EC"/>
</dbReference>
<feature type="binding site" evidence="9">
    <location>
        <position position="246"/>
    </location>
    <ligand>
        <name>S-adenosyl-L-methionine</name>
        <dbReference type="ChEBI" id="CHEBI:59789"/>
    </ligand>
</feature>
<dbReference type="EMBL" id="AK441029">
    <property type="protein sequence ID" value="BAN64823.1"/>
    <property type="molecule type" value="mRNA"/>
</dbReference>
<protein>
    <recommendedName>
        <fullName evidence="4">diphthine methyl ester synthase</fullName>
        <ecNumber evidence="4">2.1.1.314</ecNumber>
    </recommendedName>
</protein>
<comment type="catalytic activity">
    <reaction evidence="8">
        <text>2-[(3S)-amino-3-carboxypropyl]-L-histidyl-[translation elongation factor 2] + 4 S-adenosyl-L-methionine = diphthine methyl ester-[translation elongation factor 2] + 4 S-adenosyl-L-homocysteine + 3 H(+)</text>
        <dbReference type="Rhea" id="RHEA:42652"/>
        <dbReference type="Rhea" id="RHEA-COMP:9749"/>
        <dbReference type="Rhea" id="RHEA-COMP:10173"/>
        <dbReference type="ChEBI" id="CHEBI:15378"/>
        <dbReference type="ChEBI" id="CHEBI:57856"/>
        <dbReference type="ChEBI" id="CHEBI:59789"/>
        <dbReference type="ChEBI" id="CHEBI:73995"/>
        <dbReference type="ChEBI" id="CHEBI:79005"/>
        <dbReference type="EC" id="2.1.1.314"/>
    </reaction>
</comment>
<dbReference type="PIRSF" id="PIRSF036432">
    <property type="entry name" value="Diphthine_synth"/>
    <property type="match status" value="1"/>
</dbReference>
<gene>
    <name evidence="11" type="primary">BBOV_IV002920</name>
</gene>
<feature type="binding site" evidence="9">
    <location>
        <position position="86"/>
    </location>
    <ligand>
        <name>S-adenosyl-L-methionine</name>
        <dbReference type="ChEBI" id="CHEBI:59789"/>
    </ligand>
</feature>
<comment type="function">
    <text evidence="1">S-adenosyl-L-methionine-dependent methyltransferase that catalyzes four methylations of the modified target histidine residue in translation elongation factor 2 (EF-2), to form an intermediate called diphthine methyl ester. The four successive methylation reactions represent the second step of diphthamide biosynthesis.</text>
</comment>
<evidence type="ECO:0000256" key="6">
    <source>
        <dbReference type="ARBA" id="ARBA00022679"/>
    </source>
</evidence>
<dbReference type="AlphaFoldDB" id="S6B0H8"/>
<dbReference type="InterPro" id="IPR014777">
    <property type="entry name" value="4pyrrole_Mease_sub1"/>
</dbReference>
<dbReference type="Gene3D" id="3.40.1010.10">
    <property type="entry name" value="Cobalt-precorrin-4 Transmethylase, Domain 1"/>
    <property type="match status" value="1"/>
</dbReference>
<evidence type="ECO:0000256" key="9">
    <source>
        <dbReference type="PIRSR" id="PIRSR036432-1"/>
    </source>
</evidence>
<feature type="binding site" evidence="9">
    <location>
        <position position="165"/>
    </location>
    <ligand>
        <name>S-adenosyl-L-methionine</name>
        <dbReference type="ChEBI" id="CHEBI:59789"/>
    </ligand>
</feature>
<dbReference type="SUPFAM" id="SSF53790">
    <property type="entry name" value="Tetrapyrrole methylase"/>
    <property type="match status" value="1"/>
</dbReference>
<evidence type="ECO:0000256" key="1">
    <source>
        <dbReference type="ARBA" id="ARBA00004006"/>
    </source>
</evidence>
<dbReference type="HAMAP" id="MF_01084">
    <property type="entry name" value="Diphthine_synth"/>
    <property type="match status" value="1"/>
</dbReference>
<dbReference type="GO" id="GO:0017183">
    <property type="term" value="P:protein histidyl modification to diphthamide"/>
    <property type="evidence" value="ECO:0007669"/>
    <property type="project" value="UniProtKB-UniPathway"/>
</dbReference>
<dbReference type="CDD" id="cd11647">
    <property type="entry name" value="DHP5_DphB"/>
    <property type="match status" value="1"/>
</dbReference>
<evidence type="ECO:0000256" key="3">
    <source>
        <dbReference type="ARBA" id="ARBA00006729"/>
    </source>
</evidence>
<dbReference type="GO" id="GO:0032259">
    <property type="term" value="P:methylation"/>
    <property type="evidence" value="ECO:0007669"/>
    <property type="project" value="UniProtKB-KW"/>
</dbReference>
<sequence>MTLTLVGLGLGAVEDITLRGWKAIQNADAVLLEIYTSALIDSSLQDLESFIGKSIEQADRISVEECADKILEEARVKNVVLLVAGDPLSATTHCDLCLRAENAGVNVEVIHNASIINAIGRTGMQLYRFGEVVSIPFFETNWSPDSFYDKIVKNMEANLHTLCLLDIKVRERSIENLMHNRMIFEPPRYMSVNIAIDQIFQIDDMKHRIPSNTRAIGVARLGSKTAKIAAGTLKELKEIDFGEPLHSMVICAPQLHDIEEEKFKHYGI</sequence>
<comment type="similarity">
    <text evidence="3">Belongs to the diphthine synthase family.</text>
</comment>
<evidence type="ECO:0000256" key="8">
    <source>
        <dbReference type="ARBA" id="ARBA00048752"/>
    </source>
</evidence>
<dbReference type="EC" id="2.1.1.314" evidence="4"/>
<dbReference type="UniPathway" id="UPA00559"/>
<evidence type="ECO:0000256" key="4">
    <source>
        <dbReference type="ARBA" id="ARBA00011927"/>
    </source>
</evidence>
<dbReference type="PANTHER" id="PTHR10882">
    <property type="entry name" value="DIPHTHINE SYNTHASE"/>
    <property type="match status" value="1"/>
</dbReference>
<dbReference type="VEuPathDB" id="PiroplasmaDB:BBOV_IV002920"/>
<feature type="domain" description="Tetrapyrrole methylase" evidence="10">
    <location>
        <begin position="2"/>
        <end position="236"/>
    </location>
</feature>
<evidence type="ECO:0000313" key="11">
    <source>
        <dbReference type="EMBL" id="BAN64823.1"/>
    </source>
</evidence>
<keyword evidence="6" id="KW-0808">Transferase</keyword>
<dbReference type="PANTHER" id="PTHR10882:SF0">
    <property type="entry name" value="DIPHTHINE METHYL ESTER SYNTHASE"/>
    <property type="match status" value="1"/>
</dbReference>
<feature type="binding site" evidence="9">
    <location>
        <begin position="114"/>
        <end position="115"/>
    </location>
    <ligand>
        <name>S-adenosyl-L-methionine</name>
        <dbReference type="ChEBI" id="CHEBI:59789"/>
    </ligand>
</feature>
<proteinExistence type="evidence at transcript level"/>
<dbReference type="InterPro" id="IPR004551">
    <property type="entry name" value="Dphthn_synthase"/>
</dbReference>
<evidence type="ECO:0000256" key="5">
    <source>
        <dbReference type="ARBA" id="ARBA00022603"/>
    </source>
</evidence>
<dbReference type="FunFam" id="3.30.950.10:FF:000004">
    <property type="entry name" value="Diphthine synthase putative"/>
    <property type="match status" value="1"/>
</dbReference>
<dbReference type="InterPro" id="IPR035996">
    <property type="entry name" value="4pyrrol_Methylase_sf"/>
</dbReference>
<reference evidence="11" key="1">
    <citation type="journal article" date="2014" name="BMC Genomics">
        <title>The Babesia bovis gene and promoter model: an update from full-length EST analysis.</title>
        <authorList>
            <person name="Yamagishi J."/>
            <person name="Wakaguri H."/>
            <person name="Yokoyama N."/>
            <person name="Yamashita R."/>
            <person name="Suzuki Y."/>
            <person name="Xuan X."/>
            <person name="Igarashi I."/>
        </authorList>
    </citation>
    <scope>NUCLEOTIDE SEQUENCE</scope>
    <source>
        <strain evidence="11">Texas</strain>
    </source>
</reference>
<dbReference type="InterPro" id="IPR014776">
    <property type="entry name" value="4pyrrole_Mease_sub2"/>
</dbReference>
<feature type="binding site" evidence="9">
    <location>
        <position position="10"/>
    </location>
    <ligand>
        <name>S-adenosyl-L-methionine</name>
        <dbReference type="ChEBI" id="CHEBI:59789"/>
    </ligand>
</feature>
<evidence type="ECO:0000256" key="7">
    <source>
        <dbReference type="ARBA" id="ARBA00022691"/>
    </source>
</evidence>
<evidence type="ECO:0000259" key="10">
    <source>
        <dbReference type="Pfam" id="PF00590"/>
    </source>
</evidence>
<dbReference type="NCBIfam" id="TIGR00522">
    <property type="entry name" value="dph5"/>
    <property type="match status" value="1"/>
</dbReference>
<name>S6B0H8_BABBO</name>
<keyword evidence="7 9" id="KW-0949">S-adenosyl-L-methionine</keyword>
<comment type="pathway">
    <text evidence="2">Protein modification; peptidyl-diphthamide biosynthesis.</text>
</comment>
<evidence type="ECO:0000256" key="2">
    <source>
        <dbReference type="ARBA" id="ARBA00005156"/>
    </source>
</evidence>
<feature type="binding site" evidence="9">
    <location>
        <position position="221"/>
    </location>
    <ligand>
        <name>S-adenosyl-L-methionine</name>
        <dbReference type="ChEBI" id="CHEBI:59789"/>
    </ligand>
</feature>
<keyword evidence="5" id="KW-0489">Methyltransferase</keyword>
<dbReference type="Pfam" id="PF00590">
    <property type="entry name" value="TP_methylase"/>
    <property type="match status" value="1"/>
</dbReference>
<accession>S6B0H8</accession>
<dbReference type="InterPro" id="IPR000878">
    <property type="entry name" value="4pyrrol_Mease"/>
</dbReference>